<sequence length="154" mass="18054">MRFSVPFVKHFLFMRGKVFSTVLTPCSPSPFNIRAYDEKPTNNFKVNFIRTNSDNEPLFVKRRNITDINKLNVQILHDKSLVSKQKRLILSYDDDFLSNQADVKEHLRYLPDPFRLVKALEYGLPMSCSLHVVVDYNFYKHIGGENEIVTLREI</sequence>
<accession>A0A8S2SBA7</accession>
<dbReference type="Proteomes" id="UP000677228">
    <property type="component" value="Unassembled WGS sequence"/>
</dbReference>
<comment type="caution">
    <text evidence="2">The sequence shown here is derived from an EMBL/GenBank/DDBJ whole genome shotgun (WGS) entry which is preliminary data.</text>
</comment>
<proteinExistence type="predicted"/>
<dbReference type="EMBL" id="CAJNOK010026928">
    <property type="protein sequence ID" value="CAF1411106.1"/>
    <property type="molecule type" value="Genomic_DNA"/>
</dbReference>
<feature type="non-terminal residue" evidence="2">
    <location>
        <position position="1"/>
    </location>
</feature>
<reference evidence="2" key="1">
    <citation type="submission" date="2021-02" db="EMBL/GenBank/DDBJ databases">
        <authorList>
            <person name="Nowell W R."/>
        </authorList>
    </citation>
    <scope>NUCLEOTIDE SEQUENCE</scope>
</reference>
<dbReference type="Proteomes" id="UP000682733">
    <property type="component" value="Unassembled WGS sequence"/>
</dbReference>
<dbReference type="AlphaFoldDB" id="A0A8S2SBA7"/>
<protein>
    <submittedName>
        <fullName evidence="2">Uncharacterized protein</fullName>
    </submittedName>
</protein>
<organism evidence="2 3">
    <name type="scientific">Didymodactylos carnosus</name>
    <dbReference type="NCBI Taxonomy" id="1234261"/>
    <lineage>
        <taxon>Eukaryota</taxon>
        <taxon>Metazoa</taxon>
        <taxon>Spiralia</taxon>
        <taxon>Gnathifera</taxon>
        <taxon>Rotifera</taxon>
        <taxon>Eurotatoria</taxon>
        <taxon>Bdelloidea</taxon>
        <taxon>Philodinida</taxon>
        <taxon>Philodinidae</taxon>
        <taxon>Didymodactylos</taxon>
    </lineage>
</organism>
<gene>
    <name evidence="1" type="ORF">OVA965_LOCUS33369</name>
    <name evidence="2" type="ORF">TMI583_LOCUS34261</name>
</gene>
<name>A0A8S2SBA7_9BILA</name>
<evidence type="ECO:0000313" key="2">
    <source>
        <dbReference type="EMBL" id="CAF4215146.1"/>
    </source>
</evidence>
<evidence type="ECO:0000313" key="3">
    <source>
        <dbReference type="Proteomes" id="UP000682733"/>
    </source>
</evidence>
<dbReference type="EMBL" id="CAJOBA010048681">
    <property type="protein sequence ID" value="CAF4215146.1"/>
    <property type="molecule type" value="Genomic_DNA"/>
</dbReference>
<evidence type="ECO:0000313" key="1">
    <source>
        <dbReference type="EMBL" id="CAF1411106.1"/>
    </source>
</evidence>